<name>E8LV62_9VIBR</name>
<comment type="caution">
    <text evidence="1">The sequence shown here is derived from an EMBL/GenBank/DDBJ whole genome shotgun (WGS) entry which is preliminary data.</text>
</comment>
<sequence>MVSLVSNGALRLTFITKKANFVEGMAQIPINSLV</sequence>
<evidence type="ECO:0000313" key="2">
    <source>
        <dbReference type="Proteomes" id="UP000004371"/>
    </source>
</evidence>
<evidence type="ECO:0000313" key="1">
    <source>
        <dbReference type="EMBL" id="EGA65447.1"/>
    </source>
</evidence>
<dbReference type="Proteomes" id="UP000004371">
    <property type="component" value="Unassembled WGS sequence"/>
</dbReference>
<reference evidence="1 2" key="1">
    <citation type="journal article" date="2012" name="Int. J. Syst. Evol. Microbiol.">
        <title>Vibrio caribbeanicus sp. nov., isolated from the marine sponge Scleritoderma cyanea.</title>
        <authorList>
            <person name="Hoffmann M."/>
            <person name="Monday S.R."/>
            <person name="Allard M.W."/>
            <person name="Strain E.A."/>
            <person name="Whittaker P."/>
            <person name="Naum M."/>
            <person name="McCarthy P.J."/>
            <person name="Lopez J.V."/>
            <person name="Fischer M."/>
            <person name="Brown E.W."/>
        </authorList>
    </citation>
    <scope>NUCLEOTIDE SEQUENCE [LARGE SCALE GENOMIC DNA]</scope>
    <source>
        <strain evidence="1 2">LMG 20546</strain>
    </source>
</reference>
<organism evidence="1 2">
    <name type="scientific">Vibrio brasiliensis LMG 20546</name>
    <dbReference type="NCBI Taxonomy" id="945543"/>
    <lineage>
        <taxon>Bacteria</taxon>
        <taxon>Pseudomonadati</taxon>
        <taxon>Pseudomonadota</taxon>
        <taxon>Gammaproteobacteria</taxon>
        <taxon>Vibrionales</taxon>
        <taxon>Vibrionaceae</taxon>
        <taxon>Vibrio</taxon>
        <taxon>Vibrio oreintalis group</taxon>
    </lineage>
</organism>
<proteinExistence type="predicted"/>
<dbReference type="EMBL" id="AEVS01000071">
    <property type="protein sequence ID" value="EGA65447.1"/>
    <property type="molecule type" value="Genomic_DNA"/>
</dbReference>
<dbReference type="AlphaFoldDB" id="E8LV62"/>
<accession>E8LV62</accession>
<keyword evidence="2" id="KW-1185">Reference proteome</keyword>
<protein>
    <submittedName>
        <fullName evidence="1">Uncharacterized protein</fullName>
    </submittedName>
</protein>
<gene>
    <name evidence="1" type="ORF">VIBR0546_14215</name>
</gene>
<dbReference type="STRING" id="945543.VIBR0546_14215"/>